<dbReference type="InterPro" id="IPR001789">
    <property type="entry name" value="Sig_transdc_resp-reg_receiver"/>
</dbReference>
<keyword evidence="4" id="KW-0472">Membrane</keyword>
<dbReference type="EMBL" id="CAJJDM010000049">
    <property type="protein sequence ID" value="CAD8072341.1"/>
    <property type="molecule type" value="Genomic_DNA"/>
</dbReference>
<organism evidence="7 8">
    <name type="scientific">Paramecium primaurelia</name>
    <dbReference type="NCBI Taxonomy" id="5886"/>
    <lineage>
        <taxon>Eukaryota</taxon>
        <taxon>Sar</taxon>
        <taxon>Alveolata</taxon>
        <taxon>Ciliophora</taxon>
        <taxon>Intramacronucleata</taxon>
        <taxon>Oligohymenophorea</taxon>
        <taxon>Peniculida</taxon>
        <taxon>Parameciidae</taxon>
        <taxon>Paramecium</taxon>
    </lineage>
</organism>
<keyword evidence="8" id="KW-1185">Reference proteome</keyword>
<evidence type="ECO:0000313" key="7">
    <source>
        <dbReference type="EMBL" id="CAD8072341.1"/>
    </source>
</evidence>
<feature type="transmembrane region" description="Helical" evidence="4">
    <location>
        <begin position="57"/>
        <end position="74"/>
    </location>
</feature>
<dbReference type="PANTHER" id="PTHR43719">
    <property type="entry name" value="TWO-COMPONENT HISTIDINE KINASE"/>
    <property type="match status" value="1"/>
</dbReference>
<dbReference type="Pfam" id="PF02518">
    <property type="entry name" value="HATPase_c"/>
    <property type="match status" value="1"/>
</dbReference>
<evidence type="ECO:0000259" key="6">
    <source>
        <dbReference type="PROSITE" id="PS50110"/>
    </source>
</evidence>
<feature type="domain" description="Histidine kinase" evidence="5">
    <location>
        <begin position="352"/>
        <end position="572"/>
    </location>
</feature>
<dbReference type="OMA" id="MHENQIP"/>
<proteinExistence type="predicted"/>
<feature type="transmembrane region" description="Helical" evidence="4">
    <location>
        <begin position="7"/>
        <end position="25"/>
    </location>
</feature>
<evidence type="ECO:0000256" key="1">
    <source>
        <dbReference type="ARBA" id="ARBA00022553"/>
    </source>
</evidence>
<evidence type="ECO:0000256" key="2">
    <source>
        <dbReference type="PROSITE-ProRule" id="PRU00169"/>
    </source>
</evidence>
<evidence type="ECO:0000256" key="3">
    <source>
        <dbReference type="SAM" id="MobiDB-lite"/>
    </source>
</evidence>
<dbReference type="SMART" id="SM00387">
    <property type="entry name" value="HATPase_c"/>
    <property type="match status" value="1"/>
</dbReference>
<feature type="modified residue" description="4-aspartylphosphate" evidence="2">
    <location>
        <position position="753"/>
    </location>
</feature>
<name>A0A8S1M3B8_PARPR</name>
<dbReference type="SMART" id="SM00448">
    <property type="entry name" value="REC"/>
    <property type="match status" value="1"/>
</dbReference>
<evidence type="ECO:0000259" key="5">
    <source>
        <dbReference type="PROSITE" id="PS50109"/>
    </source>
</evidence>
<dbReference type="InterPro" id="IPR005467">
    <property type="entry name" value="His_kinase_dom"/>
</dbReference>
<dbReference type="GO" id="GO:0000160">
    <property type="term" value="P:phosphorelay signal transduction system"/>
    <property type="evidence" value="ECO:0007669"/>
    <property type="project" value="InterPro"/>
</dbReference>
<dbReference type="PROSITE" id="PS50110">
    <property type="entry name" value="RESPONSE_REGULATORY"/>
    <property type="match status" value="1"/>
</dbReference>
<dbReference type="Pfam" id="PF00072">
    <property type="entry name" value="Response_reg"/>
    <property type="match status" value="1"/>
</dbReference>
<dbReference type="CDD" id="cd17546">
    <property type="entry name" value="REC_hyHK_CKI1_RcsC-like"/>
    <property type="match status" value="1"/>
</dbReference>
<feature type="transmembrane region" description="Helical" evidence="4">
    <location>
        <begin position="31"/>
        <end position="50"/>
    </location>
</feature>
<feature type="domain" description="Response regulatory" evidence="6">
    <location>
        <begin position="693"/>
        <end position="823"/>
    </location>
</feature>
<protein>
    <submittedName>
        <fullName evidence="7">Uncharacterized protein</fullName>
    </submittedName>
</protein>
<dbReference type="InterPro" id="IPR050956">
    <property type="entry name" value="2C_system_His_kinase"/>
</dbReference>
<dbReference type="PROSITE" id="PS50109">
    <property type="entry name" value="HIS_KIN"/>
    <property type="match status" value="1"/>
</dbReference>
<feature type="transmembrane region" description="Helical" evidence="4">
    <location>
        <begin position="100"/>
        <end position="117"/>
    </location>
</feature>
<accession>A0A8S1M3B8</accession>
<dbReference type="Proteomes" id="UP000688137">
    <property type="component" value="Unassembled WGS sequence"/>
</dbReference>
<keyword evidence="4" id="KW-0812">Transmembrane</keyword>
<dbReference type="AlphaFoldDB" id="A0A8S1M3B8"/>
<dbReference type="PANTHER" id="PTHR43719:SF28">
    <property type="entry name" value="PEROXIDE STRESS-ACTIVATED HISTIDINE KINASE MAK1-RELATED"/>
    <property type="match status" value="1"/>
</dbReference>
<evidence type="ECO:0000256" key="4">
    <source>
        <dbReference type="SAM" id="Phobius"/>
    </source>
</evidence>
<reference evidence="7" key="1">
    <citation type="submission" date="2021-01" db="EMBL/GenBank/DDBJ databases">
        <authorList>
            <consortium name="Genoscope - CEA"/>
            <person name="William W."/>
        </authorList>
    </citation>
    <scope>NUCLEOTIDE SEQUENCE</scope>
</reference>
<feature type="region of interest" description="Disordered" evidence="3">
    <location>
        <begin position="601"/>
        <end position="622"/>
    </location>
</feature>
<feature type="transmembrane region" description="Helical" evidence="4">
    <location>
        <begin position="123"/>
        <end position="143"/>
    </location>
</feature>
<keyword evidence="1 2" id="KW-0597">Phosphoprotein</keyword>
<gene>
    <name evidence="7" type="ORF">PPRIM_AZ9-3.1.T0490075</name>
</gene>
<comment type="caution">
    <text evidence="7">The sequence shown here is derived from an EMBL/GenBank/DDBJ whole genome shotgun (WGS) entry which is preliminary data.</text>
</comment>
<sequence length="825" mass="96070">MQRINFASFFYFEAFVSFELIWTSLNTNNSILWIPILLHYVGLIIKVALIKYSDKKVLWIIGVGNDGVVLGLLQQDNQDLAYLYMLILIQFELLYDTKMFYKQSILILYWGIVSQILQNYMEVWRLMLTLGECIALLGFLYFINRKKKKTNIAKTNQCVQQETTLSAKMQILKLMPWMTDQKFFVLNDHFKILHNQSDICLLMECDEDEAIRHLLDVKCDTFSQNLVKLLSDNDTNIISSPFKFPFMKPDIRTILTSLLSDMNSYYSFFSVNDLDNKNLIHIKLNFFVLSDNFIDYLIIQFEPQMKSINKSVCTYPDNFKLNNTNNFYNNSNNSKQTYESLSSELLGNIFQSISHEFGTFLNCILSVSSEAMDNELINEQVKATYIEPIYINSKLLSYVLQNVRDFNTILLKQFALRLQEFSPYEIIQEIQYLLNQQTTQRNNQIIINCPQQLLVYNDQDRFKQVLYQLMSNSIRFTENGIITISIAFYKDKIKVKVKDNGIGMNQAEQFKLQKLLNDNKKLLRISHNSVGCGLGLSISNAIVLKMNGKHGIQFTSELQKGSEFFFTISNSQQLYNDSVYVASQTYVKVLNQTYYLEQQPMSDSSHKGYHQSNSNQKDENGDTWREKSLFQNQVRCLKSTDTKSLFGLTQKLQLEEDEIESRQEESKIMIPSLQASFKSDIVKFSIGSNCCSRVLIVDDEYFNIQSLQLILHRFNAHCDFTFNGQEALKKTLQKMKEPCRQCQNNGYVLFFLDLNMPIMDGFDTVLNLKKMMHENQIPKGICIANTGYADLESKQKALNSGMDFYMIKPIQIKELEIYLKRRFPQ</sequence>
<keyword evidence="4" id="KW-1133">Transmembrane helix</keyword>
<evidence type="ECO:0000313" key="8">
    <source>
        <dbReference type="Proteomes" id="UP000688137"/>
    </source>
</evidence>
<dbReference type="InterPro" id="IPR003594">
    <property type="entry name" value="HATPase_dom"/>
</dbReference>